<dbReference type="GO" id="GO:0071555">
    <property type="term" value="P:cell wall organization"/>
    <property type="evidence" value="ECO:0007669"/>
    <property type="project" value="UniProtKB-UniRule"/>
</dbReference>
<dbReference type="Proteomes" id="UP000095329">
    <property type="component" value="Unassembled WGS sequence"/>
</dbReference>
<feature type="active site" description="Nucleophile" evidence="6">
    <location>
        <position position="179"/>
    </location>
</feature>
<comment type="pathway">
    <text evidence="1 6">Cell wall biogenesis; peptidoglycan biosynthesis.</text>
</comment>
<reference evidence="9 10" key="1">
    <citation type="journal article" date="2013" name="Genome Announc.">
        <title>Genome Sequence of Streptomyces violaceusniger Strain SPC6, a Halotolerant Streptomycete That Exhibits Rapid Growth and Development.</title>
        <authorList>
            <person name="Chen X."/>
            <person name="Zhang B."/>
            <person name="Zhang W."/>
            <person name="Wu X."/>
            <person name="Zhang M."/>
            <person name="Chen T."/>
            <person name="Liu G."/>
            <person name="Dyson P."/>
        </authorList>
    </citation>
    <scope>NUCLEOTIDE SEQUENCE [LARGE SCALE GENOMIC DNA]</scope>
    <source>
        <strain evidence="9 10">SPC6</strain>
    </source>
</reference>
<accession>A0A1D3DZI1</accession>
<proteinExistence type="predicted"/>
<evidence type="ECO:0000256" key="5">
    <source>
        <dbReference type="ARBA" id="ARBA00023316"/>
    </source>
</evidence>
<dbReference type="GO" id="GO:0008360">
    <property type="term" value="P:regulation of cell shape"/>
    <property type="evidence" value="ECO:0007669"/>
    <property type="project" value="UniProtKB-UniRule"/>
</dbReference>
<gene>
    <name evidence="9" type="ORF">J116_000495</name>
</gene>
<sequence>MPVRTRKGGSVNPRMRGLRSAVALGFAAAAVAATSAAAEARPDDAAGAAGAAAGAAKGATTLVFDKNPSDPSNSRLRLYKGGVLQAGYRAGSGMGVTNDCVRDKGWIPNGNWRVRLKSRTYNGQFVKGYAVYLQDMRCSTGKVTRTEMFIHSEMNRDGTQGRAEERRWNGPGDYRSNGCVKLKPADIRDLFSRLDRIGWPTHLRVVS</sequence>
<name>A0A1D3DZI1_9ACTN</name>
<feature type="domain" description="L,D-TPase catalytic" evidence="8">
    <location>
        <begin position="65"/>
        <end position="206"/>
    </location>
</feature>
<keyword evidence="4 6" id="KW-0573">Peptidoglycan synthesis</keyword>
<dbReference type="Gene3D" id="2.40.440.10">
    <property type="entry name" value="L,D-transpeptidase catalytic domain-like"/>
    <property type="match status" value="1"/>
</dbReference>
<protein>
    <recommendedName>
        <fullName evidence="8">L,D-TPase catalytic domain-containing protein</fullName>
    </recommendedName>
</protein>
<evidence type="ECO:0000256" key="3">
    <source>
        <dbReference type="ARBA" id="ARBA00022960"/>
    </source>
</evidence>
<dbReference type="InterPro" id="IPR038063">
    <property type="entry name" value="Transpep_catalytic_dom"/>
</dbReference>
<feature type="chain" id="PRO_5039143213" description="L,D-TPase catalytic domain-containing protein" evidence="7">
    <location>
        <begin position="33"/>
        <end position="207"/>
    </location>
</feature>
<evidence type="ECO:0000313" key="10">
    <source>
        <dbReference type="Proteomes" id="UP000095329"/>
    </source>
</evidence>
<dbReference type="STRING" id="1306406.J116_000495"/>
<feature type="signal peptide" evidence="7">
    <location>
        <begin position="1"/>
        <end position="32"/>
    </location>
</feature>
<keyword evidence="3 6" id="KW-0133">Cell shape</keyword>
<keyword evidence="5 6" id="KW-0961">Cell wall biogenesis/degradation</keyword>
<evidence type="ECO:0000256" key="7">
    <source>
        <dbReference type="SAM" id="SignalP"/>
    </source>
</evidence>
<dbReference type="InterPro" id="IPR005490">
    <property type="entry name" value="LD_TPept_cat_dom"/>
</dbReference>
<evidence type="ECO:0000313" key="9">
    <source>
        <dbReference type="EMBL" id="OEJ97732.1"/>
    </source>
</evidence>
<organism evidence="9 10">
    <name type="scientific">Streptomyces thermolilacinus SPC6</name>
    <dbReference type="NCBI Taxonomy" id="1306406"/>
    <lineage>
        <taxon>Bacteria</taxon>
        <taxon>Bacillati</taxon>
        <taxon>Actinomycetota</taxon>
        <taxon>Actinomycetes</taxon>
        <taxon>Kitasatosporales</taxon>
        <taxon>Streptomycetaceae</taxon>
        <taxon>Streptomyces</taxon>
    </lineage>
</organism>
<dbReference type="CDD" id="cd16913">
    <property type="entry name" value="YkuD_like"/>
    <property type="match status" value="1"/>
</dbReference>
<evidence type="ECO:0000256" key="6">
    <source>
        <dbReference type="PROSITE-ProRule" id="PRU01373"/>
    </source>
</evidence>
<dbReference type="GO" id="GO:0009252">
    <property type="term" value="P:peptidoglycan biosynthetic process"/>
    <property type="evidence" value="ECO:0007669"/>
    <property type="project" value="UniProtKB-UniPathway"/>
</dbReference>
<keyword evidence="10" id="KW-1185">Reference proteome</keyword>
<dbReference type="SUPFAM" id="SSF141523">
    <property type="entry name" value="L,D-transpeptidase catalytic domain-like"/>
    <property type="match status" value="1"/>
</dbReference>
<dbReference type="PROSITE" id="PS52029">
    <property type="entry name" value="LD_TPASE"/>
    <property type="match status" value="1"/>
</dbReference>
<evidence type="ECO:0000259" key="8">
    <source>
        <dbReference type="PROSITE" id="PS52029"/>
    </source>
</evidence>
<dbReference type="UniPathway" id="UPA00219"/>
<feature type="active site" description="Proton donor/acceptor" evidence="6">
    <location>
        <position position="151"/>
    </location>
</feature>
<evidence type="ECO:0000256" key="4">
    <source>
        <dbReference type="ARBA" id="ARBA00022984"/>
    </source>
</evidence>
<dbReference type="GO" id="GO:0016740">
    <property type="term" value="F:transferase activity"/>
    <property type="evidence" value="ECO:0007669"/>
    <property type="project" value="UniProtKB-KW"/>
</dbReference>
<keyword evidence="7" id="KW-0732">Signal</keyword>
<keyword evidence="2" id="KW-0808">Transferase</keyword>
<evidence type="ECO:0000256" key="2">
    <source>
        <dbReference type="ARBA" id="ARBA00022679"/>
    </source>
</evidence>
<dbReference type="AlphaFoldDB" id="A0A1D3DZI1"/>
<dbReference type="eggNOG" id="COG3409">
    <property type="taxonomic scope" value="Bacteria"/>
</dbReference>
<evidence type="ECO:0000256" key="1">
    <source>
        <dbReference type="ARBA" id="ARBA00004752"/>
    </source>
</evidence>
<comment type="caution">
    <text evidence="9">The sequence shown here is derived from an EMBL/GenBank/DDBJ whole genome shotgun (WGS) entry which is preliminary data.</text>
</comment>
<dbReference type="EMBL" id="ASHX02000001">
    <property type="protein sequence ID" value="OEJ97732.1"/>
    <property type="molecule type" value="Genomic_DNA"/>
</dbReference>
<dbReference type="Pfam" id="PF03734">
    <property type="entry name" value="YkuD"/>
    <property type="match status" value="1"/>
</dbReference>